<dbReference type="PANTHER" id="PTHR10039:SF16">
    <property type="entry name" value="GPI INOSITOL-DEACYLASE"/>
    <property type="match status" value="1"/>
</dbReference>
<gene>
    <name evidence="3" type="ORF">CRHIZ90672A_00012643</name>
</gene>
<dbReference type="SUPFAM" id="SSF48403">
    <property type="entry name" value="Ankyrin repeat"/>
    <property type="match status" value="1"/>
</dbReference>
<dbReference type="Pfam" id="PF22939">
    <property type="entry name" value="WHD_GPIID"/>
    <property type="match status" value="1"/>
</dbReference>
<dbReference type="AlphaFoldDB" id="A0A9N9VR21"/>
<dbReference type="OrthoDB" id="1577640at2759"/>
<dbReference type="InterPro" id="IPR002110">
    <property type="entry name" value="Ankyrin_rpt"/>
</dbReference>
<reference evidence="3" key="1">
    <citation type="submission" date="2021-10" db="EMBL/GenBank/DDBJ databases">
        <authorList>
            <person name="Piombo E."/>
        </authorList>
    </citation>
    <scope>NUCLEOTIDE SEQUENCE</scope>
</reference>
<feature type="repeat" description="ANK" evidence="1">
    <location>
        <begin position="398"/>
        <end position="430"/>
    </location>
</feature>
<evidence type="ECO:0000256" key="1">
    <source>
        <dbReference type="PROSITE-ProRule" id="PRU00023"/>
    </source>
</evidence>
<dbReference type="PROSITE" id="PS50297">
    <property type="entry name" value="ANK_REP_REGION"/>
    <property type="match status" value="1"/>
</dbReference>
<dbReference type="InterPro" id="IPR054471">
    <property type="entry name" value="GPIID_WHD"/>
</dbReference>
<dbReference type="Gene3D" id="1.25.40.20">
    <property type="entry name" value="Ankyrin repeat-containing domain"/>
    <property type="match status" value="1"/>
</dbReference>
<dbReference type="Proteomes" id="UP000696573">
    <property type="component" value="Unassembled WGS sequence"/>
</dbReference>
<dbReference type="Pfam" id="PF12796">
    <property type="entry name" value="Ank_2"/>
    <property type="match status" value="1"/>
</dbReference>
<proteinExistence type="predicted"/>
<name>A0A9N9VR21_9HYPO</name>
<protein>
    <recommendedName>
        <fullName evidence="2">GPI inositol-deacylase winged helix domain-containing protein</fullName>
    </recommendedName>
</protein>
<evidence type="ECO:0000313" key="4">
    <source>
        <dbReference type="Proteomes" id="UP000696573"/>
    </source>
</evidence>
<dbReference type="PANTHER" id="PTHR10039">
    <property type="entry name" value="AMELOGENIN"/>
    <property type="match status" value="1"/>
</dbReference>
<dbReference type="InterPro" id="IPR036770">
    <property type="entry name" value="Ankyrin_rpt-contain_sf"/>
</dbReference>
<dbReference type="EMBL" id="CABFNQ020000731">
    <property type="protein sequence ID" value="CAH0028349.1"/>
    <property type="molecule type" value="Genomic_DNA"/>
</dbReference>
<evidence type="ECO:0000313" key="3">
    <source>
        <dbReference type="EMBL" id="CAH0028349.1"/>
    </source>
</evidence>
<keyword evidence="4" id="KW-1185">Reference proteome</keyword>
<accession>A0A9N9VR21</accession>
<feature type="domain" description="GPI inositol-deacylase winged helix" evidence="2">
    <location>
        <begin position="173"/>
        <end position="263"/>
    </location>
</feature>
<dbReference type="PROSITE" id="PS50088">
    <property type="entry name" value="ANK_REPEAT"/>
    <property type="match status" value="2"/>
</dbReference>
<sequence>MTVLEIREAMQFLLTKFDRFYLMIDALNETPYDDEVIETLISLCEQHAKLRVLVTSTREPFRDTQHIFVRRMNEPAINLDIKMYVRQRLQTESRFKWLDPISRNEITLCIITSSDGTHYEVVAEQGTRFRWAKLCMDQLSRHRTVKHMKDALKSIPTTLNETYAAMLSRIAPEDKEIAREALAWLCFSLRPVCLRELAEAVVLREDDTSLDNDARLGDPAVLFEICQGLIYNNEGELTLAHDSIRTFLLSDWIRESIVAEFAVDPASVHRKIMRKCLTYLSLREFASGPVLTQRSLNSRICNYPLLGYASQLWPIHSERFDLQPEDTNDILTFFRTKGNPNSGAFGAWVQLLLGTLDLDTIHRTEPLYYAASYNMVSILKILLRHVSDVDVNKRGGRHSSTPLFVAVWRGNLEAAKLLYKSGADPYLLDNTGPESYRHGANRCHDKDYCPSAIGAEEMSLQDDASAKDNQYPRSIGSRCQFDTLEQCLHPPFVRRELQNLPGTMDATHAQILRRIRPNQLSTAKRLLQFLTYSERPLKLEEAKIECQFTRNISYQTDWSQIWLKDL</sequence>
<dbReference type="SMART" id="SM00248">
    <property type="entry name" value="ANK"/>
    <property type="match status" value="2"/>
</dbReference>
<keyword evidence="1" id="KW-0040">ANK repeat</keyword>
<comment type="caution">
    <text evidence="3">The sequence shown here is derived from an EMBL/GenBank/DDBJ whole genome shotgun (WGS) entry which is preliminary data.</text>
</comment>
<feature type="repeat" description="ANK" evidence="1">
    <location>
        <begin position="362"/>
        <end position="394"/>
    </location>
</feature>
<evidence type="ECO:0000259" key="2">
    <source>
        <dbReference type="Pfam" id="PF22939"/>
    </source>
</evidence>
<organism evidence="3 4">
    <name type="scientific">Clonostachys rhizophaga</name>
    <dbReference type="NCBI Taxonomy" id="160324"/>
    <lineage>
        <taxon>Eukaryota</taxon>
        <taxon>Fungi</taxon>
        <taxon>Dikarya</taxon>
        <taxon>Ascomycota</taxon>
        <taxon>Pezizomycotina</taxon>
        <taxon>Sordariomycetes</taxon>
        <taxon>Hypocreomycetidae</taxon>
        <taxon>Hypocreales</taxon>
        <taxon>Bionectriaceae</taxon>
        <taxon>Clonostachys</taxon>
    </lineage>
</organism>